<organism evidence="4 5">
    <name type="scientific">Periconia macrospinosa</name>
    <dbReference type="NCBI Taxonomy" id="97972"/>
    <lineage>
        <taxon>Eukaryota</taxon>
        <taxon>Fungi</taxon>
        <taxon>Dikarya</taxon>
        <taxon>Ascomycota</taxon>
        <taxon>Pezizomycotina</taxon>
        <taxon>Dothideomycetes</taxon>
        <taxon>Pleosporomycetidae</taxon>
        <taxon>Pleosporales</taxon>
        <taxon>Massarineae</taxon>
        <taxon>Periconiaceae</taxon>
        <taxon>Periconia</taxon>
    </lineage>
</organism>
<feature type="compositionally biased region" description="Pro residues" evidence="1">
    <location>
        <begin position="837"/>
        <end position="846"/>
    </location>
</feature>
<evidence type="ECO:0008006" key="6">
    <source>
        <dbReference type="Google" id="ProtNLM"/>
    </source>
</evidence>
<feature type="domain" description="Myb-like" evidence="2">
    <location>
        <begin position="690"/>
        <end position="732"/>
    </location>
</feature>
<name>A0A2V1EAJ6_9PLEO</name>
<feature type="compositionally biased region" description="Polar residues" evidence="1">
    <location>
        <begin position="1248"/>
        <end position="1266"/>
    </location>
</feature>
<feature type="compositionally biased region" description="Basic and acidic residues" evidence="1">
    <location>
        <begin position="1371"/>
        <end position="1391"/>
    </location>
</feature>
<feature type="compositionally biased region" description="Basic and acidic residues" evidence="1">
    <location>
        <begin position="1471"/>
        <end position="1494"/>
    </location>
</feature>
<keyword evidence="5" id="KW-1185">Reference proteome</keyword>
<feature type="compositionally biased region" description="Low complexity" evidence="1">
    <location>
        <begin position="568"/>
        <end position="577"/>
    </location>
</feature>
<feature type="compositionally biased region" description="Acidic residues" evidence="1">
    <location>
        <begin position="214"/>
        <end position="225"/>
    </location>
</feature>
<feature type="compositionally biased region" description="Basic and acidic residues" evidence="1">
    <location>
        <begin position="320"/>
        <end position="332"/>
    </location>
</feature>
<feature type="region of interest" description="Disordered" evidence="1">
    <location>
        <begin position="320"/>
        <end position="408"/>
    </location>
</feature>
<feature type="compositionally biased region" description="Polar residues" evidence="1">
    <location>
        <begin position="911"/>
        <end position="926"/>
    </location>
</feature>
<dbReference type="PROSITE" id="PS50090">
    <property type="entry name" value="MYB_LIKE"/>
    <property type="match status" value="1"/>
</dbReference>
<feature type="compositionally biased region" description="Basic residues" evidence="1">
    <location>
        <begin position="593"/>
        <end position="607"/>
    </location>
</feature>
<feature type="compositionally biased region" description="Basic and acidic residues" evidence="1">
    <location>
        <begin position="932"/>
        <end position="943"/>
    </location>
</feature>
<feature type="compositionally biased region" description="Polar residues" evidence="1">
    <location>
        <begin position="679"/>
        <end position="689"/>
    </location>
</feature>
<evidence type="ECO:0000259" key="2">
    <source>
        <dbReference type="PROSITE" id="PS50090"/>
    </source>
</evidence>
<feature type="region of interest" description="Disordered" evidence="1">
    <location>
        <begin position="822"/>
        <end position="1391"/>
    </location>
</feature>
<feature type="compositionally biased region" description="Basic and acidic residues" evidence="1">
    <location>
        <begin position="581"/>
        <end position="592"/>
    </location>
</feature>
<protein>
    <recommendedName>
        <fullName evidence="6">Myb-like domain-containing protein</fullName>
    </recommendedName>
</protein>
<feature type="compositionally biased region" description="Basic residues" evidence="1">
    <location>
        <begin position="508"/>
        <end position="518"/>
    </location>
</feature>
<gene>
    <name evidence="4" type="ORF">DM02DRAFT_512103</name>
</gene>
<dbReference type="STRING" id="97972.A0A2V1EAJ6"/>
<feature type="compositionally biased region" description="Basic and acidic residues" evidence="1">
    <location>
        <begin position="378"/>
        <end position="408"/>
    </location>
</feature>
<dbReference type="InterPro" id="IPR009057">
    <property type="entry name" value="Homeodomain-like_sf"/>
</dbReference>
<sequence>MNSRPTIPTKREFPSEDRDRPFGTAPKAPKLDNYTSATEASRQEATKSTSPSAVRQTVNPDTGRDRDRASPTEARKDGPSNLTQIQTQRDTDVPMTDASPRTEKPPVSAASSAPEVLQDSDDDLDLDDADFAESEAKYNREKALLEAKRIDLSAPHLRATTPLSEIMLLASLTIDHLPRQDTKSVDEEMASVPPLQPPAEVIAAELPTPKAEEETGDVVMEDENEKGERPLAPATRALRLRQGDGDDTDEEPDYSSLPYLGSGPPTPISQLEGPRMDESVMLAIRDKLKATIEPELSPEETLQQYANIYRQWRLKIRELDDTKDHDDPERQPSAEPSVRVTTPDAASAAMGPLLDLPPTTSGRRGHGSRWATELDLETAIKESLKTAEEERMGKKDREPTRSMADPEKEATLPLQLTTYEVQRRRFIDTNFQREPGQGLFVFHYEPPEDDFTEEEHKIMVQQYKDQYSKKWGKLAEMLYKEAGTSRTYKDCINHYYATKWGREYKGKLKRGRGARKRGGGAGRRGAISNMGDRPDPSGDDGLPPALTETGRPRRSAAPTFGGAETDLDTTTSTPTSGRLRRPTDADGTQEKVGRKKAPKEKGGRKAKAQPLVAAAPVGSPVKSDRKVMNVKMEDEQVHRHALGEMLPMQPALDEAMNIVTEPQYHPGQTLTVPEKPRAQPNSRPGPSSYWSVTEQADFRKYVAHFGTNWVAIAQHMGTKTQTMVKNQYLRIMENGQDPELERFANEADARRGRGEDVGPPPTPTPASKRRYESTQVAAPRTLAPTPEATIPPAMALAKASPPGSASSSRYSNIAQAPQEVKPVVPAPGYPITDSGPPSIPSQPQLPPQTQQSPPGQPPRGPGHQFQHVSQPETRRPPPVGYFSQQDFPPRRDHRPSSQSSNAPQNARPLQPQVQSQLRAQEPSQTPFYRPTPQERESASRLEHQQQQSQQDHDARMRYHAQHGRRISGEVAATHSRHLPSTVTPVPQMRAAQSAGSPEHHPVSSQHRVMPQQQPDAPVQPPISLPPTQHLPPRSAMETPPLKEETRVYPVPHIPQTQQPLPPPTPSQGYPPLAQPPPQTAPPPPAPKPASEPRKSNLLSLLNDPEPEEPRRKKPVEQNVPSHTPTPQQQMPIAPPPPVSQALPPQRDPYRDPATSQPPYGRSFPGQQSVLPQMASGRQVVDLTNEQVSAGRGLPRESWRQSYSGQSQHQPVPAHNSPHAGLAQLANHRSVFAQHNAPRYNPSPPPLATYNNSPHLHSRTPSISGAPTQPPRHSMTPSTSVPHAQGITSQSLQPNPYAQVDPPGSGAQPPGPVGMQPSPHMHMSHVASQRELHSRNEQSRGHNAAIGYSNTATSGEHHSMPQHMRGPSMADPYRRDPRDIHHDFDARNPERDMSRELAHRGDALRESYHLSRPAGPPQSHADARYQAPQDRGYLPPRAQTHLSRSEHGPPPTLQHPPHSSLGESNHALYGQRQEEPIHRFREAYPLDARISERMQEQAQQHQPGRDDPFAREREMREREMRDRDMREREAREREMQEAQYHRDSMMRRPGPPPQGHDQRGGPPTQPMDWSRHPPPQQQERWNR</sequence>
<dbReference type="SMART" id="SM00717">
    <property type="entry name" value="SANT"/>
    <property type="match status" value="2"/>
</dbReference>
<accession>A0A2V1EAJ6</accession>
<feature type="compositionally biased region" description="Acidic residues" evidence="1">
    <location>
        <begin position="118"/>
        <end position="133"/>
    </location>
</feature>
<feature type="domain" description="HTH myb-type" evidence="3">
    <location>
        <begin position="690"/>
        <end position="736"/>
    </location>
</feature>
<feature type="compositionally biased region" description="Basic and acidic residues" evidence="1">
    <location>
        <begin position="747"/>
        <end position="756"/>
    </location>
</feature>
<feature type="region of interest" description="Disordered" evidence="1">
    <location>
        <begin position="206"/>
        <end position="272"/>
    </location>
</feature>
<evidence type="ECO:0000256" key="1">
    <source>
        <dbReference type="SAM" id="MobiDB-lite"/>
    </source>
</evidence>
<dbReference type="EMBL" id="KZ805303">
    <property type="protein sequence ID" value="PVI07658.1"/>
    <property type="molecule type" value="Genomic_DNA"/>
</dbReference>
<feature type="compositionally biased region" description="Polar residues" evidence="1">
    <location>
        <begin position="46"/>
        <end position="60"/>
    </location>
</feature>
<dbReference type="SUPFAM" id="SSF46689">
    <property type="entry name" value="Homeodomain-like"/>
    <property type="match status" value="1"/>
</dbReference>
<proteinExistence type="predicted"/>
<dbReference type="Proteomes" id="UP000244855">
    <property type="component" value="Unassembled WGS sequence"/>
</dbReference>
<feature type="region of interest" description="Disordered" evidence="1">
    <location>
        <begin position="747"/>
        <end position="787"/>
    </location>
</feature>
<reference evidence="4 5" key="1">
    <citation type="journal article" date="2018" name="Sci. Rep.">
        <title>Comparative genomics provides insights into the lifestyle and reveals functional heterogeneity of dark septate endophytic fungi.</title>
        <authorList>
            <person name="Knapp D.G."/>
            <person name="Nemeth J.B."/>
            <person name="Barry K."/>
            <person name="Hainaut M."/>
            <person name="Henrissat B."/>
            <person name="Johnson J."/>
            <person name="Kuo A."/>
            <person name="Lim J.H.P."/>
            <person name="Lipzen A."/>
            <person name="Nolan M."/>
            <person name="Ohm R.A."/>
            <person name="Tamas L."/>
            <person name="Grigoriev I.V."/>
            <person name="Spatafora J.W."/>
            <person name="Nagy L.G."/>
            <person name="Kovacs G.M."/>
        </authorList>
    </citation>
    <scope>NUCLEOTIDE SEQUENCE [LARGE SCALE GENOMIC DNA]</scope>
    <source>
        <strain evidence="4 5">DSE2036</strain>
    </source>
</reference>
<feature type="region of interest" description="Disordered" evidence="1">
    <location>
        <begin position="1407"/>
        <end position="1582"/>
    </location>
</feature>
<feature type="compositionally biased region" description="Pro residues" evidence="1">
    <location>
        <begin position="1072"/>
        <end position="1089"/>
    </location>
</feature>
<feature type="region of interest" description="Disordered" evidence="1">
    <location>
        <begin position="1"/>
        <end position="133"/>
    </location>
</feature>
<dbReference type="Gene3D" id="1.10.10.60">
    <property type="entry name" value="Homeodomain-like"/>
    <property type="match status" value="2"/>
</dbReference>
<feature type="region of interest" description="Disordered" evidence="1">
    <location>
        <begin position="508"/>
        <end position="612"/>
    </location>
</feature>
<evidence type="ECO:0000313" key="4">
    <source>
        <dbReference type="EMBL" id="PVI07658.1"/>
    </source>
</evidence>
<feature type="compositionally biased region" description="Polar residues" evidence="1">
    <location>
        <begin position="1274"/>
        <end position="1295"/>
    </location>
</feature>
<evidence type="ECO:0000313" key="5">
    <source>
        <dbReference type="Proteomes" id="UP000244855"/>
    </source>
</evidence>
<feature type="compositionally biased region" description="Basic and acidic residues" evidence="1">
    <location>
        <begin position="62"/>
        <end position="78"/>
    </location>
</feature>
<feature type="compositionally biased region" description="Basic and acidic residues" evidence="1">
    <location>
        <begin position="9"/>
        <end position="21"/>
    </location>
</feature>
<dbReference type="Pfam" id="PF00249">
    <property type="entry name" value="Myb_DNA-binding"/>
    <property type="match status" value="1"/>
</dbReference>
<dbReference type="OrthoDB" id="10258692at2759"/>
<dbReference type="InterPro" id="IPR001005">
    <property type="entry name" value="SANT/Myb"/>
</dbReference>
<dbReference type="PROSITE" id="PS51294">
    <property type="entry name" value="HTH_MYB"/>
    <property type="match status" value="1"/>
</dbReference>
<evidence type="ECO:0000259" key="3">
    <source>
        <dbReference type="PROSITE" id="PS51294"/>
    </source>
</evidence>
<feature type="compositionally biased region" description="Basic and acidic residues" evidence="1">
    <location>
        <begin position="1327"/>
        <end position="1339"/>
    </location>
</feature>
<dbReference type="InterPro" id="IPR017930">
    <property type="entry name" value="Myb_dom"/>
</dbReference>
<dbReference type="CDD" id="cd00167">
    <property type="entry name" value="SANT"/>
    <property type="match status" value="2"/>
</dbReference>
<feature type="region of interest" description="Disordered" evidence="1">
    <location>
        <begin position="665"/>
        <end position="689"/>
    </location>
</feature>
<feature type="compositionally biased region" description="Polar residues" evidence="1">
    <location>
        <begin position="1199"/>
        <end position="1209"/>
    </location>
</feature>
<feature type="compositionally biased region" description="Basic and acidic residues" evidence="1">
    <location>
        <begin position="1502"/>
        <end position="1545"/>
    </location>
</feature>